<dbReference type="InterPro" id="IPR007730">
    <property type="entry name" value="SPOR-like_dom"/>
</dbReference>
<dbReference type="Pfam" id="PF05036">
    <property type="entry name" value="SPOR"/>
    <property type="match status" value="1"/>
</dbReference>
<dbReference type="EMBL" id="JBCHKQ010000002">
    <property type="protein sequence ID" value="MEM5947880.1"/>
    <property type="molecule type" value="Genomic_DNA"/>
</dbReference>
<name>A0ABU9UB46_9SPIR</name>
<evidence type="ECO:0000313" key="3">
    <source>
        <dbReference type="EMBL" id="MEM5947880.1"/>
    </source>
</evidence>
<evidence type="ECO:0000256" key="1">
    <source>
        <dbReference type="SAM" id="MobiDB-lite"/>
    </source>
</evidence>
<dbReference type="RefSeq" id="WP_420069327.1">
    <property type="nucleotide sequence ID" value="NZ_JBCHKQ010000002.1"/>
</dbReference>
<evidence type="ECO:0000259" key="2">
    <source>
        <dbReference type="PROSITE" id="PS51724"/>
    </source>
</evidence>
<dbReference type="SUPFAM" id="SSF48452">
    <property type="entry name" value="TPR-like"/>
    <property type="match status" value="1"/>
</dbReference>
<accession>A0ABU9UB46</accession>
<dbReference type="Proteomes" id="UP001466331">
    <property type="component" value="Unassembled WGS sequence"/>
</dbReference>
<feature type="region of interest" description="Disordered" evidence="1">
    <location>
        <begin position="195"/>
        <end position="243"/>
    </location>
</feature>
<protein>
    <submittedName>
        <fullName evidence="3">SPOR domain-containing protein</fullName>
    </submittedName>
</protein>
<dbReference type="InterPro" id="IPR036680">
    <property type="entry name" value="SPOR-like_sf"/>
</dbReference>
<feature type="compositionally biased region" description="Polar residues" evidence="1">
    <location>
        <begin position="204"/>
        <end position="219"/>
    </location>
</feature>
<feature type="domain" description="SPOR" evidence="2">
    <location>
        <begin position="243"/>
        <end position="321"/>
    </location>
</feature>
<gene>
    <name evidence="3" type="ORF">WKV44_04925</name>
</gene>
<organism evidence="3 4">
    <name type="scientific">Rarispira pelagica</name>
    <dbReference type="NCBI Taxonomy" id="3141764"/>
    <lineage>
        <taxon>Bacteria</taxon>
        <taxon>Pseudomonadati</taxon>
        <taxon>Spirochaetota</taxon>
        <taxon>Spirochaetia</taxon>
        <taxon>Winmispirales</taxon>
        <taxon>Winmispiraceae</taxon>
        <taxon>Rarispira</taxon>
    </lineage>
</organism>
<comment type="caution">
    <text evidence="3">The sequence shown here is derived from an EMBL/GenBank/DDBJ whole genome shotgun (WGS) entry which is preliminary data.</text>
</comment>
<dbReference type="Gene3D" id="1.25.40.10">
    <property type="entry name" value="Tetratricopeptide repeat domain"/>
    <property type="match status" value="1"/>
</dbReference>
<feature type="compositionally biased region" description="Low complexity" evidence="1">
    <location>
        <begin position="227"/>
        <end position="240"/>
    </location>
</feature>
<sequence>MQKDNYHYKIRKQIFREIKIYRLLALFFLFLLPAFAENSEESLEDNLELKGDIAAALSLAKEQYVKSHSTDAAIRLSRLYYETGDFANAELTIRDILGDAKASSDKKAKALLVLSHIYIATYRFEEADVILSSLVKLPSAKPDIYYTAVLLKVVSGQKNDAQTFLDALKNNFPDSPETHLAQNLIEGSYGTTLPYPPQGILLPPQNTGDEPSIELTSSDYDNKNHSSEPSPEQSEPSPSQTTAEENLHVALQLGSFSVKENAEHYADEVKNKYNIDTEVVPIEFAGKRYYRVIIPQNSRENAQNLLTELKNKGLESFIIFY</sequence>
<proteinExistence type="predicted"/>
<dbReference type="SUPFAM" id="SSF110997">
    <property type="entry name" value="Sporulation related repeat"/>
    <property type="match status" value="1"/>
</dbReference>
<evidence type="ECO:0000313" key="4">
    <source>
        <dbReference type="Proteomes" id="UP001466331"/>
    </source>
</evidence>
<dbReference type="InterPro" id="IPR011990">
    <property type="entry name" value="TPR-like_helical_dom_sf"/>
</dbReference>
<keyword evidence="4" id="KW-1185">Reference proteome</keyword>
<dbReference type="Gene3D" id="3.30.70.1070">
    <property type="entry name" value="Sporulation related repeat"/>
    <property type="match status" value="1"/>
</dbReference>
<dbReference type="PROSITE" id="PS51724">
    <property type="entry name" value="SPOR"/>
    <property type="match status" value="1"/>
</dbReference>
<reference evidence="3 4" key="1">
    <citation type="submission" date="2024-03" db="EMBL/GenBank/DDBJ databases">
        <title>Ignisphaera cupida sp. nov., a hyperthermophilic hydrolytic archaeon from a hot spring of Kamchatka, and proposal of Ignisphaeraceae fam. nov.</title>
        <authorList>
            <person name="Podosokorskaya O.A."/>
            <person name="Elcheninov A.G."/>
            <person name="Maltseva A.I."/>
            <person name="Zayulina K.S."/>
            <person name="Novikov A."/>
            <person name="Merkel A.Y."/>
        </authorList>
    </citation>
    <scope>NUCLEOTIDE SEQUENCE [LARGE SCALE GENOMIC DNA]</scope>
    <source>
        <strain evidence="3 4">38H-sp</strain>
    </source>
</reference>